<dbReference type="InterPro" id="IPR020846">
    <property type="entry name" value="MFS_dom"/>
</dbReference>
<sequence>MTTYTRPVLLLLCGLLLLTLAIAVLNTLVPLWLAHENLPTWQVGMVSSSFFTGNLLGTLLTGSLIKRFGFNRSYYLASLIFAVGCAGLGLMVGFWSWMVWRFIAGVGCAMIWVVVESALMCSGTSRNRGRLLAAYMMVYYVGTVLGQLMVSKLPTDMMSVLPWVTGMVLAAILPLLFTRIVNQNSEHQEATHVWPMLRLRQARLGVNGCIISGIVLGSLYGLMPLYLNHQGVSDSGIGFWMAVMVSAGIVGQWPIGRLADRFGRLLVLRVQVFVVIMGCLAMLSNAAMAPALFILGAAGFTLYPVAMAWACEKVEHHQLVAMNQALLLSYTIGSLLGPTFTAMLMQNYSDNLLFIMIASVSFIYLLMLLRKVGEHPTPVAHA</sequence>
<keyword evidence="3 9" id="KW-0813">Transport</keyword>
<evidence type="ECO:0000256" key="1">
    <source>
        <dbReference type="ARBA" id="ARBA00004429"/>
    </source>
</evidence>
<dbReference type="InterPro" id="IPR047200">
    <property type="entry name" value="MFS_YcaD-like"/>
</dbReference>
<dbReference type="Proteomes" id="UP001182277">
    <property type="component" value="Unassembled WGS sequence"/>
</dbReference>
<comment type="caution">
    <text evidence="11">The sequence shown here is derived from an EMBL/GenBank/DDBJ whole genome shotgun (WGS) entry which is preliminary data.</text>
</comment>
<name>A0AAE4E4D6_9ENTR</name>
<feature type="transmembrane region" description="Helical" evidence="9">
    <location>
        <begin position="289"/>
        <end position="311"/>
    </location>
</feature>
<feature type="transmembrane region" description="Helical" evidence="9">
    <location>
        <begin position="202"/>
        <end position="223"/>
    </location>
</feature>
<evidence type="ECO:0000259" key="10">
    <source>
        <dbReference type="PROSITE" id="PS50850"/>
    </source>
</evidence>
<keyword evidence="8 9" id="KW-0472">Membrane</keyword>
<evidence type="ECO:0000256" key="4">
    <source>
        <dbReference type="ARBA" id="ARBA00022475"/>
    </source>
</evidence>
<comment type="caution">
    <text evidence="9">Lacks conserved residue(s) required for the propagation of feature annotation.</text>
</comment>
<comment type="subcellular location">
    <subcellularLocation>
        <location evidence="1">Cell inner membrane</location>
        <topology evidence="1">Multi-pass membrane protein</topology>
    </subcellularLocation>
    <subcellularLocation>
        <location evidence="9">Cell membrane</location>
        <topology evidence="9">Multi-pass membrane protein</topology>
    </subcellularLocation>
</comment>
<dbReference type="InterPro" id="IPR036259">
    <property type="entry name" value="MFS_trans_sf"/>
</dbReference>
<feature type="transmembrane region" description="Helical" evidence="9">
    <location>
        <begin position="235"/>
        <end position="253"/>
    </location>
</feature>
<protein>
    <recommendedName>
        <fullName evidence="9">Uncharacterized MFS-type transporter PTZ61_02095</fullName>
    </recommendedName>
</protein>
<feature type="transmembrane region" description="Helical" evidence="9">
    <location>
        <begin position="100"/>
        <end position="119"/>
    </location>
</feature>
<feature type="transmembrane region" description="Helical" evidence="9">
    <location>
        <begin position="131"/>
        <end position="149"/>
    </location>
</feature>
<dbReference type="GO" id="GO:0022857">
    <property type="term" value="F:transmembrane transporter activity"/>
    <property type="evidence" value="ECO:0007669"/>
    <property type="project" value="UniProtKB-UniRule"/>
</dbReference>
<evidence type="ECO:0000256" key="5">
    <source>
        <dbReference type="ARBA" id="ARBA00022519"/>
    </source>
</evidence>
<dbReference type="HAMAP" id="MF_01149">
    <property type="entry name" value="MFS_YcaD"/>
    <property type="match status" value="1"/>
</dbReference>
<feature type="transmembrane region" description="Helical" evidence="9">
    <location>
        <begin position="323"/>
        <end position="345"/>
    </location>
</feature>
<keyword evidence="5" id="KW-0997">Cell inner membrane</keyword>
<dbReference type="NCBIfam" id="NF002962">
    <property type="entry name" value="PRK03633.1"/>
    <property type="match status" value="1"/>
</dbReference>
<evidence type="ECO:0000256" key="8">
    <source>
        <dbReference type="ARBA" id="ARBA00023136"/>
    </source>
</evidence>
<dbReference type="PANTHER" id="PTHR23521:SF2">
    <property type="entry name" value="TRANSPORTER MFS SUPERFAMILY"/>
    <property type="match status" value="1"/>
</dbReference>
<keyword evidence="6 9" id="KW-0812">Transmembrane</keyword>
<evidence type="ECO:0000256" key="2">
    <source>
        <dbReference type="ARBA" id="ARBA00007552"/>
    </source>
</evidence>
<dbReference type="CDD" id="cd17477">
    <property type="entry name" value="MFS_YcaD_like"/>
    <property type="match status" value="1"/>
</dbReference>
<dbReference type="InterPro" id="IPR023745">
    <property type="entry name" value="MFS_YcaD"/>
</dbReference>
<dbReference type="PROSITE" id="PS50850">
    <property type="entry name" value="MFS"/>
    <property type="match status" value="1"/>
</dbReference>
<dbReference type="GO" id="GO:0005886">
    <property type="term" value="C:plasma membrane"/>
    <property type="evidence" value="ECO:0007669"/>
    <property type="project" value="UniProtKB-SubCell"/>
</dbReference>
<feature type="transmembrane region" description="Helical" evidence="9">
    <location>
        <begin position="351"/>
        <end position="369"/>
    </location>
</feature>
<proteinExistence type="inferred from homology"/>
<evidence type="ECO:0000256" key="6">
    <source>
        <dbReference type="ARBA" id="ARBA00022692"/>
    </source>
</evidence>
<dbReference type="InterPro" id="IPR011701">
    <property type="entry name" value="MFS"/>
</dbReference>
<dbReference type="RefSeq" id="WP_032647889.1">
    <property type="nucleotide sequence ID" value="NZ_BLXH01000022.1"/>
</dbReference>
<comment type="similarity">
    <text evidence="2 9">Belongs to the major facilitator superfamily. YcaD (TC 2.A.1.26) family.</text>
</comment>
<dbReference type="EMBL" id="JARDRS010000001">
    <property type="protein sequence ID" value="MDS0017494.1"/>
    <property type="molecule type" value="Genomic_DNA"/>
</dbReference>
<evidence type="ECO:0000313" key="11">
    <source>
        <dbReference type="EMBL" id="MDS0017494.1"/>
    </source>
</evidence>
<evidence type="ECO:0000313" key="12">
    <source>
        <dbReference type="Proteomes" id="UP001182277"/>
    </source>
</evidence>
<dbReference type="Pfam" id="PF07690">
    <property type="entry name" value="MFS_1"/>
    <property type="match status" value="1"/>
</dbReference>
<reference evidence="11" key="1">
    <citation type="submission" date="2023-02" db="EMBL/GenBank/DDBJ databases">
        <title>NDM-1 &amp; ACT-7 co producing ST 133 Enterobacter.</title>
        <authorList>
            <person name="Halder G."/>
            <person name="Chaudhuri B."/>
            <person name="Dutta S."/>
        </authorList>
    </citation>
    <scope>NUCLEOTIDE SEQUENCE</scope>
    <source>
        <strain evidence="11">PEER 323</strain>
    </source>
</reference>
<evidence type="ECO:0000256" key="9">
    <source>
        <dbReference type="HAMAP-Rule" id="MF_01149"/>
    </source>
</evidence>
<feature type="transmembrane region" description="Helical" evidence="9">
    <location>
        <begin position="74"/>
        <end position="94"/>
    </location>
</feature>
<feature type="transmembrane region" description="Helical" evidence="9">
    <location>
        <begin position="39"/>
        <end position="62"/>
    </location>
</feature>
<feature type="domain" description="Major facilitator superfamily (MFS) profile" evidence="10">
    <location>
        <begin position="7"/>
        <end position="376"/>
    </location>
</feature>
<keyword evidence="4 9" id="KW-1003">Cell membrane</keyword>
<organism evidence="11 12">
    <name type="scientific">Enterobacter hormaechei subsp. steigerwaltii</name>
    <dbReference type="NCBI Taxonomy" id="299766"/>
    <lineage>
        <taxon>Bacteria</taxon>
        <taxon>Pseudomonadati</taxon>
        <taxon>Pseudomonadota</taxon>
        <taxon>Gammaproteobacteria</taxon>
        <taxon>Enterobacterales</taxon>
        <taxon>Enterobacteriaceae</taxon>
        <taxon>Enterobacter</taxon>
        <taxon>Enterobacter cloacae complex</taxon>
    </lineage>
</organism>
<dbReference type="FunFam" id="1.20.1250.20:FF:000066">
    <property type="entry name" value="Uncharacterized MFS-type transporter YcaD"/>
    <property type="match status" value="1"/>
</dbReference>
<dbReference type="SUPFAM" id="SSF103473">
    <property type="entry name" value="MFS general substrate transporter"/>
    <property type="match status" value="1"/>
</dbReference>
<dbReference type="Gene3D" id="1.20.1250.20">
    <property type="entry name" value="MFS general substrate transporter like domains"/>
    <property type="match status" value="2"/>
</dbReference>
<evidence type="ECO:0000256" key="7">
    <source>
        <dbReference type="ARBA" id="ARBA00022989"/>
    </source>
</evidence>
<feature type="transmembrane region" description="Helical" evidence="9">
    <location>
        <begin position="265"/>
        <end position="283"/>
    </location>
</feature>
<gene>
    <name evidence="11" type="ORF">PTZ61_02095</name>
</gene>
<feature type="transmembrane region" description="Helical" evidence="9">
    <location>
        <begin position="161"/>
        <end position="181"/>
    </location>
</feature>
<dbReference type="FunFam" id="1.20.1250.20:FF:000041">
    <property type="entry name" value="Uncharacterized MFS-type transporter YcaD"/>
    <property type="match status" value="1"/>
</dbReference>
<dbReference type="AlphaFoldDB" id="A0AAE4E4D6"/>
<dbReference type="PANTHER" id="PTHR23521">
    <property type="entry name" value="TRANSPORTER MFS SUPERFAMILY"/>
    <property type="match status" value="1"/>
</dbReference>
<keyword evidence="7 9" id="KW-1133">Transmembrane helix</keyword>
<accession>A0AAE4E4D6</accession>
<evidence type="ECO:0000256" key="3">
    <source>
        <dbReference type="ARBA" id="ARBA00022448"/>
    </source>
</evidence>